<evidence type="ECO:0000256" key="3">
    <source>
        <dbReference type="ARBA" id="ARBA00022801"/>
    </source>
</evidence>
<dbReference type="InterPro" id="IPR036322">
    <property type="entry name" value="WD40_repeat_dom_sf"/>
</dbReference>
<keyword evidence="3" id="KW-0378">Hydrolase</keyword>
<keyword evidence="4" id="KW-0720">Serine protease</keyword>
<keyword evidence="2" id="KW-0645">Protease</keyword>
<name>A0A6G0WCH0_9STRA</name>
<dbReference type="Proteomes" id="UP000481153">
    <property type="component" value="Unassembled WGS sequence"/>
</dbReference>
<dbReference type="Gene3D" id="3.40.50.880">
    <property type="match status" value="1"/>
</dbReference>
<dbReference type="SUPFAM" id="SSF52317">
    <property type="entry name" value="Class I glutamine amidotransferase-like"/>
    <property type="match status" value="1"/>
</dbReference>
<evidence type="ECO:0000313" key="5">
    <source>
        <dbReference type="EMBL" id="KAF0724338.1"/>
    </source>
</evidence>
<dbReference type="PANTHER" id="PTHR20842">
    <property type="entry name" value="PROTEASE S51 ALPHA-ASPARTYL DIPEPTIDASE"/>
    <property type="match status" value="1"/>
</dbReference>
<comment type="caution">
    <text evidence="5">The sequence shown here is derived from an EMBL/GenBank/DDBJ whole genome shotgun (WGS) entry which is preliminary data.</text>
</comment>
<evidence type="ECO:0000313" key="6">
    <source>
        <dbReference type="Proteomes" id="UP000481153"/>
    </source>
</evidence>
<sequence length="780" mass="85815">MDQVGEKSKGGRPRDPVWSEFEIVNDPQKKRLCACIWCRQEMKSEPKRMLLHLTNKCVGIDFETKQKYLARTGDLRPRHAKDDTVLANRITKLAAPACRKIVIAGGNFNTAFIHYMATLTGKPRPRVCFLPTAAADRDTAIIKFYDNCSTLDVEPYVQLSFVNSSKHHQSFDEVLLSMDAIVCSGGNTLNQQAIWRAQGIDIVLRQAWERGIVLGGASAGSLCWFEEGASDSRPKELSVVKCLGFLQGSHCPHYSEPDRRTFYHKLVYSGEMKAGYACDNDAGIYFEDFTVKHIVSARADAKVYYVSLSDGKLSELEIPTTHYINLRSSLTSPRLSMNAQLERQQRPTLDAESFGDDLWCNFFDESGESATTAQGSDAQASTTPHGWSDSVLSDESLALGDHDANMLPARLDEFDTRAISMASDNSSHNHFPAQFGPSIQYPLVAIPIASAALSKPLCRYDGLLLVGTEQVQEPGQNYPPDQNRIFTTNFRAVNAAASTSSVPVPGVVRDMQWMNPTLVVLAVGKDIQFLHIALNAGSEFCACHLQEPISIAHSDTIREIAVPQGGHEGTILSGGFDETVCLTDVENHDVVMKFDARNVVSSVRWTPEANHVSWTTDGGNVSIADTRIRSATGQINFETPTYLRFDHTGGLFTHDYFSMHSIVLGYESGLLAFLDIRKPGMQSCYMTCNSPLESIGEVRKSTSNDFAIFGAGGFSLLDLHDADANSDKMGIGFAPKLMEACKTSGDFALGNNNLMAVSDSLGIVSVYDTQHLRRDHTMSF</sequence>
<reference evidence="5 6" key="1">
    <citation type="submission" date="2019-07" db="EMBL/GenBank/DDBJ databases">
        <title>Genomics analysis of Aphanomyces spp. identifies a new class of oomycete effector associated with host adaptation.</title>
        <authorList>
            <person name="Gaulin E."/>
        </authorList>
    </citation>
    <scope>NUCLEOTIDE SEQUENCE [LARGE SCALE GENOMIC DNA]</scope>
    <source>
        <strain evidence="5 6">ATCC 201684</strain>
    </source>
</reference>
<dbReference type="InterPro" id="IPR029062">
    <property type="entry name" value="Class_I_gatase-like"/>
</dbReference>
<evidence type="ECO:0000256" key="1">
    <source>
        <dbReference type="ARBA" id="ARBA00006534"/>
    </source>
</evidence>
<dbReference type="SUPFAM" id="SSF50978">
    <property type="entry name" value="WD40 repeat-like"/>
    <property type="match status" value="1"/>
</dbReference>
<proteinExistence type="inferred from homology"/>
<evidence type="ECO:0000256" key="4">
    <source>
        <dbReference type="ARBA" id="ARBA00022825"/>
    </source>
</evidence>
<organism evidence="5 6">
    <name type="scientific">Aphanomyces euteiches</name>
    <dbReference type="NCBI Taxonomy" id="100861"/>
    <lineage>
        <taxon>Eukaryota</taxon>
        <taxon>Sar</taxon>
        <taxon>Stramenopiles</taxon>
        <taxon>Oomycota</taxon>
        <taxon>Saprolegniomycetes</taxon>
        <taxon>Saprolegniales</taxon>
        <taxon>Verrucalvaceae</taxon>
        <taxon>Aphanomyces</taxon>
    </lineage>
</organism>
<dbReference type="CDD" id="cd03146">
    <property type="entry name" value="GAT1_Peptidase_E"/>
    <property type="match status" value="1"/>
</dbReference>
<dbReference type="GO" id="GO:0006508">
    <property type="term" value="P:proteolysis"/>
    <property type="evidence" value="ECO:0007669"/>
    <property type="project" value="UniProtKB-KW"/>
</dbReference>
<dbReference type="PANTHER" id="PTHR20842:SF0">
    <property type="entry name" value="ALPHA-ASPARTYL DIPEPTIDASE"/>
    <property type="match status" value="1"/>
</dbReference>
<evidence type="ECO:0008006" key="7">
    <source>
        <dbReference type="Google" id="ProtNLM"/>
    </source>
</evidence>
<dbReference type="EMBL" id="VJMJ01000273">
    <property type="protein sequence ID" value="KAF0724338.1"/>
    <property type="molecule type" value="Genomic_DNA"/>
</dbReference>
<dbReference type="VEuPathDB" id="FungiDB:AeMF1_021466"/>
<dbReference type="InterPro" id="IPR015943">
    <property type="entry name" value="WD40/YVTN_repeat-like_dom_sf"/>
</dbReference>
<dbReference type="GO" id="GO:0008236">
    <property type="term" value="F:serine-type peptidase activity"/>
    <property type="evidence" value="ECO:0007669"/>
    <property type="project" value="UniProtKB-KW"/>
</dbReference>
<accession>A0A6G0WCH0</accession>
<dbReference type="AlphaFoldDB" id="A0A6G0WCH0"/>
<gene>
    <name evidence="5" type="ORF">Ae201684_017000</name>
</gene>
<dbReference type="InterPro" id="IPR005320">
    <property type="entry name" value="Peptidase_S51"/>
</dbReference>
<protein>
    <recommendedName>
        <fullName evidence="7">BED-type domain-containing protein</fullName>
    </recommendedName>
</protein>
<dbReference type="Pfam" id="PF03575">
    <property type="entry name" value="Peptidase_S51"/>
    <property type="match status" value="1"/>
</dbReference>
<evidence type="ECO:0000256" key="2">
    <source>
        <dbReference type="ARBA" id="ARBA00022670"/>
    </source>
</evidence>
<comment type="similarity">
    <text evidence="1">Belongs to the peptidase S51 family.</text>
</comment>
<keyword evidence="6" id="KW-1185">Reference proteome</keyword>
<dbReference type="Gene3D" id="2.130.10.10">
    <property type="entry name" value="YVTN repeat-like/Quinoprotein amine dehydrogenase"/>
    <property type="match status" value="1"/>
</dbReference>